<name>F4QK04_9CAUL</name>
<dbReference type="Pfam" id="PF12802">
    <property type="entry name" value="MarR_2"/>
    <property type="match status" value="1"/>
</dbReference>
<evidence type="ECO:0000259" key="1">
    <source>
        <dbReference type="PROSITE" id="PS50995"/>
    </source>
</evidence>
<dbReference type="AlphaFoldDB" id="F4QK04"/>
<dbReference type="Proteomes" id="UP000006512">
    <property type="component" value="Unassembled WGS sequence"/>
</dbReference>
<keyword evidence="3" id="KW-1185">Reference proteome</keyword>
<proteinExistence type="predicted"/>
<dbReference type="GO" id="GO:0006950">
    <property type="term" value="P:response to stress"/>
    <property type="evidence" value="ECO:0007669"/>
    <property type="project" value="TreeGrafter"/>
</dbReference>
<accession>F4QK04</accession>
<evidence type="ECO:0000313" key="3">
    <source>
        <dbReference type="Proteomes" id="UP000006512"/>
    </source>
</evidence>
<dbReference type="STRING" id="715226.ABI_04630"/>
<dbReference type="InterPro" id="IPR036390">
    <property type="entry name" value="WH_DNA-bd_sf"/>
</dbReference>
<reference evidence="3" key="1">
    <citation type="submission" date="2011-03" db="EMBL/GenBank/DDBJ databases">
        <title>Draft genome sequence of Brevundimonas diminuta.</title>
        <authorList>
            <person name="Brown P.J.B."/>
            <person name="Buechlein A."/>
            <person name="Hemmerich C."/>
            <person name="Brun Y.V."/>
        </authorList>
    </citation>
    <scope>NUCLEOTIDE SEQUENCE [LARGE SCALE GENOMIC DNA]</scope>
    <source>
        <strain evidence="3">C19</strain>
    </source>
</reference>
<organism evidence="2 3">
    <name type="scientific">Asticcacaulis biprosthecium C19</name>
    <dbReference type="NCBI Taxonomy" id="715226"/>
    <lineage>
        <taxon>Bacteria</taxon>
        <taxon>Pseudomonadati</taxon>
        <taxon>Pseudomonadota</taxon>
        <taxon>Alphaproteobacteria</taxon>
        <taxon>Caulobacterales</taxon>
        <taxon>Caulobacteraceae</taxon>
        <taxon>Asticcacaulis</taxon>
    </lineage>
</organism>
<dbReference type="InterPro" id="IPR036388">
    <property type="entry name" value="WH-like_DNA-bd_sf"/>
</dbReference>
<dbReference type="PANTHER" id="PTHR33164">
    <property type="entry name" value="TRANSCRIPTIONAL REGULATOR, MARR FAMILY"/>
    <property type="match status" value="1"/>
</dbReference>
<dbReference type="RefSeq" id="WP_006271201.1">
    <property type="nucleotide sequence ID" value="NZ_GL883077.1"/>
</dbReference>
<dbReference type="Gene3D" id="1.10.10.10">
    <property type="entry name" value="Winged helix-like DNA-binding domain superfamily/Winged helix DNA-binding domain"/>
    <property type="match status" value="1"/>
</dbReference>
<dbReference type="InterPro" id="IPR000835">
    <property type="entry name" value="HTH_MarR-typ"/>
</dbReference>
<evidence type="ECO:0000313" key="2">
    <source>
        <dbReference type="EMBL" id="EGF92031.1"/>
    </source>
</evidence>
<dbReference type="EMBL" id="GL883077">
    <property type="protein sequence ID" value="EGF92031.1"/>
    <property type="molecule type" value="Genomic_DNA"/>
</dbReference>
<sequence length="153" mass="17251">MSDPSQISPLTAHLGYWLRFVSNHVSQGFAQKVEAMDVTVAEWVVLRELLENGPMSPSALADHLGLTRGAVTKLADRLIAKGMIGRAFRIDDRRRQTLEIHQKGRDLVPGLAALADLNEIEFFGHMRAEDRDILGRLMRDLVRHHHLKTIPTE</sequence>
<dbReference type="eggNOG" id="COG1846">
    <property type="taxonomic scope" value="Bacteria"/>
</dbReference>
<dbReference type="SUPFAM" id="SSF46785">
    <property type="entry name" value="Winged helix' DNA-binding domain"/>
    <property type="match status" value="1"/>
</dbReference>
<protein>
    <submittedName>
        <fullName evidence="2">MarR family protein</fullName>
    </submittedName>
</protein>
<dbReference type="InterPro" id="IPR039422">
    <property type="entry name" value="MarR/SlyA-like"/>
</dbReference>
<gene>
    <name evidence="2" type="ORF">ABI_04630</name>
</gene>
<dbReference type="SMART" id="SM00347">
    <property type="entry name" value="HTH_MARR"/>
    <property type="match status" value="1"/>
</dbReference>
<dbReference type="PROSITE" id="PS50995">
    <property type="entry name" value="HTH_MARR_2"/>
    <property type="match status" value="1"/>
</dbReference>
<dbReference type="HOGENOM" id="CLU_083287_4_2_5"/>
<dbReference type="PANTHER" id="PTHR33164:SF43">
    <property type="entry name" value="HTH-TYPE TRANSCRIPTIONAL REPRESSOR YETL"/>
    <property type="match status" value="1"/>
</dbReference>
<dbReference type="PRINTS" id="PR00598">
    <property type="entry name" value="HTHMARR"/>
</dbReference>
<feature type="domain" description="HTH marR-type" evidence="1">
    <location>
        <begin position="11"/>
        <end position="143"/>
    </location>
</feature>
<dbReference type="GO" id="GO:0003700">
    <property type="term" value="F:DNA-binding transcription factor activity"/>
    <property type="evidence" value="ECO:0007669"/>
    <property type="project" value="InterPro"/>
</dbReference>